<evidence type="ECO:0000313" key="2">
    <source>
        <dbReference type="EMBL" id="KCZ93071.1"/>
    </source>
</evidence>
<evidence type="ECO:0000313" key="3">
    <source>
        <dbReference type="Proteomes" id="UP000025061"/>
    </source>
</evidence>
<comment type="caution">
    <text evidence="2">The sequence shown here is derived from an EMBL/GenBank/DDBJ whole genome shotgun (WGS) entry which is preliminary data.</text>
</comment>
<evidence type="ECO:0008006" key="4">
    <source>
        <dbReference type="Google" id="ProtNLM"/>
    </source>
</evidence>
<name>A0A059FRE4_9PROT</name>
<feature type="signal peptide" evidence="1">
    <location>
        <begin position="1"/>
        <end position="23"/>
    </location>
</feature>
<dbReference type="PATRIC" id="fig|1280951.3.peg.2078"/>
<dbReference type="OrthoDB" id="9789570at2"/>
<protein>
    <recommendedName>
        <fullName evidence="4">DUF4412 domain-containing protein</fullName>
    </recommendedName>
</protein>
<dbReference type="Proteomes" id="UP000025061">
    <property type="component" value="Unassembled WGS sequence"/>
</dbReference>
<reference evidence="2 3" key="1">
    <citation type="submission" date="2013-04" db="EMBL/GenBank/DDBJ databases">
        <title>Hyphomonas hirschiana VP5 Genome Sequencing.</title>
        <authorList>
            <person name="Lai Q."/>
            <person name="Shao Z."/>
        </authorList>
    </citation>
    <scope>NUCLEOTIDE SEQUENCE [LARGE SCALE GENOMIC DNA]</scope>
    <source>
        <strain evidence="2 3">VP5</strain>
    </source>
</reference>
<gene>
    <name evidence="2" type="ORF">HHI_10309</name>
</gene>
<sequence>MLHALKSLVALGILLAAGNAARAQEIAIVGQPTSPYQAERTFTTEGTTITQLVYSSPGKTRTEMTVDGMQIIQIWRTDRNLIWSLMPRERMAIELAPGSDQVTSPLDQYSNESDLRFEKRLMGPDTVNGVSANRYIISGTAADGSKTEGDVWTTPQNITVRMRLTGSAPGEADRNFNYDLADLVLQDQHESLFEVPSDYQVMTMGMGYPGMTGQLPGAEDTEGNPVGDYAGDVARDAAGEAVREADRQVRRKAGDEARKAVRKVLPW</sequence>
<keyword evidence="3" id="KW-1185">Reference proteome</keyword>
<keyword evidence="1" id="KW-0732">Signal</keyword>
<proteinExistence type="predicted"/>
<accession>A0A059FRE4</accession>
<dbReference type="RefSeq" id="WP_011646516.1">
    <property type="nucleotide sequence ID" value="NZ_ARYI01000008.1"/>
</dbReference>
<organism evidence="2 3">
    <name type="scientific">Hyphomonas hirschiana VP5</name>
    <dbReference type="NCBI Taxonomy" id="1280951"/>
    <lineage>
        <taxon>Bacteria</taxon>
        <taxon>Pseudomonadati</taxon>
        <taxon>Pseudomonadota</taxon>
        <taxon>Alphaproteobacteria</taxon>
        <taxon>Hyphomonadales</taxon>
        <taxon>Hyphomonadaceae</taxon>
        <taxon>Hyphomonas</taxon>
    </lineage>
</organism>
<feature type="chain" id="PRO_5001572556" description="DUF4412 domain-containing protein" evidence="1">
    <location>
        <begin position="24"/>
        <end position="267"/>
    </location>
</feature>
<dbReference type="AlphaFoldDB" id="A0A059FRE4"/>
<dbReference type="EMBL" id="ARYI01000008">
    <property type="protein sequence ID" value="KCZ93071.1"/>
    <property type="molecule type" value="Genomic_DNA"/>
</dbReference>
<evidence type="ECO:0000256" key="1">
    <source>
        <dbReference type="SAM" id="SignalP"/>
    </source>
</evidence>